<dbReference type="Pfam" id="PF06817">
    <property type="entry name" value="RVT_thumb"/>
    <property type="match status" value="1"/>
</dbReference>
<dbReference type="GO" id="GO:0004519">
    <property type="term" value="F:endonuclease activity"/>
    <property type="evidence" value="ECO:0007669"/>
    <property type="project" value="UniProtKB-KW"/>
</dbReference>
<dbReference type="AlphaFoldDB" id="A0A7K6BJC8"/>
<dbReference type="Proteomes" id="UP000544127">
    <property type="component" value="Unassembled WGS sequence"/>
</dbReference>
<keyword evidence="5" id="KW-0378">Hydrolase</keyword>
<accession>A0A7K6BJC8</accession>
<dbReference type="InterPro" id="IPR043128">
    <property type="entry name" value="Rev_trsase/Diguanyl_cyclase"/>
</dbReference>
<dbReference type="GO" id="GO:0003964">
    <property type="term" value="F:RNA-directed DNA polymerase activity"/>
    <property type="evidence" value="ECO:0007669"/>
    <property type="project" value="UniProtKB-KW"/>
</dbReference>
<evidence type="ECO:0000256" key="3">
    <source>
        <dbReference type="ARBA" id="ARBA00022722"/>
    </source>
</evidence>
<evidence type="ECO:0000256" key="5">
    <source>
        <dbReference type="ARBA" id="ARBA00022801"/>
    </source>
</evidence>
<protein>
    <submittedName>
        <fullName evidence="8">POK11 protein</fullName>
    </submittedName>
</protein>
<gene>
    <name evidence="8" type="primary">Ervk11</name>
    <name evidence="8" type="ORF">UPUEPO_R14936</name>
</gene>
<evidence type="ECO:0000313" key="9">
    <source>
        <dbReference type="Proteomes" id="UP000544127"/>
    </source>
</evidence>
<dbReference type="EMBL" id="VZRI01026830">
    <property type="protein sequence ID" value="NWV02095.1"/>
    <property type="molecule type" value="Genomic_DNA"/>
</dbReference>
<evidence type="ECO:0000256" key="2">
    <source>
        <dbReference type="ARBA" id="ARBA00022695"/>
    </source>
</evidence>
<dbReference type="PANTHER" id="PTHR41694">
    <property type="entry name" value="ENDOGENOUS RETROVIRUS GROUP K MEMBER POL PROTEIN"/>
    <property type="match status" value="1"/>
</dbReference>
<proteinExistence type="predicted"/>
<keyword evidence="6" id="KW-0695">RNA-directed DNA polymerase</keyword>
<keyword evidence="1" id="KW-0808">Transferase</keyword>
<evidence type="ECO:0000259" key="7">
    <source>
        <dbReference type="Pfam" id="PF06817"/>
    </source>
</evidence>
<dbReference type="OrthoDB" id="9319918at2759"/>
<feature type="non-terminal residue" evidence="8">
    <location>
        <position position="55"/>
    </location>
</feature>
<evidence type="ECO:0000256" key="6">
    <source>
        <dbReference type="ARBA" id="ARBA00022918"/>
    </source>
</evidence>
<keyword evidence="2" id="KW-0548">Nucleotidyltransferase</keyword>
<feature type="non-terminal residue" evidence="8">
    <location>
        <position position="1"/>
    </location>
</feature>
<dbReference type="SUPFAM" id="SSF56672">
    <property type="entry name" value="DNA/RNA polymerases"/>
    <property type="match status" value="1"/>
</dbReference>
<evidence type="ECO:0000256" key="1">
    <source>
        <dbReference type="ARBA" id="ARBA00022679"/>
    </source>
</evidence>
<organism evidence="8 9">
    <name type="scientific">Upupa epops</name>
    <name type="common">Eurasian hoopoe</name>
    <dbReference type="NCBI Taxonomy" id="57439"/>
    <lineage>
        <taxon>Eukaryota</taxon>
        <taxon>Metazoa</taxon>
        <taxon>Chordata</taxon>
        <taxon>Craniata</taxon>
        <taxon>Vertebrata</taxon>
        <taxon>Euteleostomi</taxon>
        <taxon>Archelosauria</taxon>
        <taxon>Archosauria</taxon>
        <taxon>Dinosauria</taxon>
        <taxon>Saurischia</taxon>
        <taxon>Theropoda</taxon>
        <taxon>Coelurosauria</taxon>
        <taxon>Aves</taxon>
        <taxon>Neognathae</taxon>
        <taxon>Neoaves</taxon>
        <taxon>Telluraves</taxon>
        <taxon>Coraciimorphae</taxon>
        <taxon>Bucerotiformes</taxon>
        <taxon>Upupidae</taxon>
        <taxon>Upupa</taxon>
    </lineage>
</organism>
<dbReference type="InterPro" id="IPR010661">
    <property type="entry name" value="RVT_thumb"/>
</dbReference>
<keyword evidence="9" id="KW-1185">Reference proteome</keyword>
<comment type="caution">
    <text evidence="8">The sequence shown here is derived from an EMBL/GenBank/DDBJ whole genome shotgun (WGS) entry which is preliminary data.</text>
</comment>
<dbReference type="GO" id="GO:0016787">
    <property type="term" value="F:hydrolase activity"/>
    <property type="evidence" value="ECO:0007669"/>
    <property type="project" value="UniProtKB-KW"/>
</dbReference>
<evidence type="ECO:0000313" key="8">
    <source>
        <dbReference type="EMBL" id="NWV02095.1"/>
    </source>
</evidence>
<name>A0A7K6BJC8_UPUEP</name>
<keyword evidence="4" id="KW-0255">Endonuclease</keyword>
<keyword evidence="3" id="KW-0540">Nuclease</keyword>
<evidence type="ECO:0000256" key="4">
    <source>
        <dbReference type="ARBA" id="ARBA00022759"/>
    </source>
</evidence>
<feature type="domain" description="Reverse transcriptase thumb" evidence="7">
    <location>
        <begin position="16"/>
        <end position="53"/>
    </location>
</feature>
<dbReference type="PANTHER" id="PTHR41694:SF3">
    <property type="entry name" value="RNA-DIRECTED DNA POLYMERASE-RELATED"/>
    <property type="match status" value="1"/>
</dbReference>
<sequence length="55" mass="6505">PWKYLGWKISEQIIEPQKLSIVMEPKNLQDMQKLMGELQWLRPVVGISNEQLNIL</sequence>
<dbReference type="InterPro" id="IPR043502">
    <property type="entry name" value="DNA/RNA_pol_sf"/>
</dbReference>
<dbReference type="Gene3D" id="3.30.70.270">
    <property type="match status" value="1"/>
</dbReference>
<dbReference type="GO" id="GO:0035613">
    <property type="term" value="F:RNA stem-loop binding"/>
    <property type="evidence" value="ECO:0007669"/>
    <property type="project" value="TreeGrafter"/>
</dbReference>
<reference evidence="8 9" key="1">
    <citation type="submission" date="2019-09" db="EMBL/GenBank/DDBJ databases">
        <title>Bird 10,000 Genomes (B10K) Project - Family phase.</title>
        <authorList>
            <person name="Zhang G."/>
        </authorList>
    </citation>
    <scope>NUCLEOTIDE SEQUENCE [LARGE SCALE GENOMIC DNA]</scope>
    <source>
        <strain evidence="8">B10K-DU-012-37</strain>
    </source>
</reference>